<dbReference type="Proteomes" id="UP000299102">
    <property type="component" value="Unassembled WGS sequence"/>
</dbReference>
<gene>
    <name evidence="2" type="ORF">EVAR_68286_1</name>
</gene>
<dbReference type="EMBL" id="BGZK01002298">
    <property type="protein sequence ID" value="GBP92684.1"/>
    <property type="molecule type" value="Genomic_DNA"/>
</dbReference>
<dbReference type="OrthoDB" id="7478072at2759"/>
<reference evidence="2 3" key="1">
    <citation type="journal article" date="2019" name="Commun. Biol.">
        <title>The bagworm genome reveals a unique fibroin gene that provides high tensile strength.</title>
        <authorList>
            <person name="Kono N."/>
            <person name="Nakamura H."/>
            <person name="Ohtoshi R."/>
            <person name="Tomita M."/>
            <person name="Numata K."/>
            <person name="Arakawa K."/>
        </authorList>
    </citation>
    <scope>NUCLEOTIDE SEQUENCE [LARGE SCALE GENOMIC DNA]</scope>
</reference>
<accession>A0A4C2A095</accession>
<sequence>GEHLPTPPPIPPAIEKALEYLKTLPPSPENGPSDFQPKPRPRF</sequence>
<feature type="non-terminal residue" evidence="2">
    <location>
        <position position="1"/>
    </location>
</feature>
<evidence type="ECO:0000313" key="2">
    <source>
        <dbReference type="EMBL" id="GBP92684.1"/>
    </source>
</evidence>
<keyword evidence="3" id="KW-1185">Reference proteome</keyword>
<evidence type="ECO:0000313" key="3">
    <source>
        <dbReference type="Proteomes" id="UP000299102"/>
    </source>
</evidence>
<dbReference type="AlphaFoldDB" id="A0A4C2A095"/>
<organism evidence="2 3">
    <name type="scientific">Eumeta variegata</name>
    <name type="common">Bagworm moth</name>
    <name type="synonym">Eumeta japonica</name>
    <dbReference type="NCBI Taxonomy" id="151549"/>
    <lineage>
        <taxon>Eukaryota</taxon>
        <taxon>Metazoa</taxon>
        <taxon>Ecdysozoa</taxon>
        <taxon>Arthropoda</taxon>
        <taxon>Hexapoda</taxon>
        <taxon>Insecta</taxon>
        <taxon>Pterygota</taxon>
        <taxon>Neoptera</taxon>
        <taxon>Endopterygota</taxon>
        <taxon>Lepidoptera</taxon>
        <taxon>Glossata</taxon>
        <taxon>Ditrysia</taxon>
        <taxon>Tineoidea</taxon>
        <taxon>Psychidae</taxon>
        <taxon>Oiketicinae</taxon>
        <taxon>Eumeta</taxon>
    </lineage>
</organism>
<evidence type="ECO:0000256" key="1">
    <source>
        <dbReference type="SAM" id="MobiDB-lite"/>
    </source>
</evidence>
<proteinExistence type="predicted"/>
<name>A0A4C2A095_EUMVA</name>
<comment type="caution">
    <text evidence="2">The sequence shown here is derived from an EMBL/GenBank/DDBJ whole genome shotgun (WGS) entry which is preliminary data.</text>
</comment>
<feature type="region of interest" description="Disordered" evidence="1">
    <location>
        <begin position="23"/>
        <end position="43"/>
    </location>
</feature>
<protein>
    <submittedName>
        <fullName evidence="2">Uncharacterized protein</fullName>
    </submittedName>
</protein>